<evidence type="ECO:0000313" key="2">
    <source>
        <dbReference type="Proteomes" id="UP000061660"/>
    </source>
</evidence>
<dbReference type="EMBL" id="CP013652">
    <property type="protein sequence ID" value="ALS21988.1"/>
    <property type="molecule type" value="Genomic_DNA"/>
</dbReference>
<reference evidence="1 2" key="2">
    <citation type="journal article" date="2016" name="Genome Announc.">
        <title>Complete Genome Sequences of Two Interactive Moderate Thermophiles, Paenibacillus napthalenovorans 32O-Y and Paenibacillus sp. 32O-W.</title>
        <authorList>
            <person name="Butler R.R.III."/>
            <person name="Wang J."/>
            <person name="Stark B.C."/>
            <person name="Pombert J.F."/>
        </authorList>
    </citation>
    <scope>NUCLEOTIDE SEQUENCE [LARGE SCALE GENOMIC DNA]</scope>
    <source>
        <strain evidence="1 2">32O-Y</strain>
    </source>
</reference>
<dbReference type="PATRIC" id="fig|162209.4.peg.1708"/>
<name>A0A0U2W0F2_9BACL</name>
<dbReference type="Proteomes" id="UP000061660">
    <property type="component" value="Chromosome"/>
</dbReference>
<evidence type="ECO:0000313" key="1">
    <source>
        <dbReference type="EMBL" id="ALS21988.1"/>
    </source>
</evidence>
<keyword evidence="2" id="KW-1185">Reference proteome</keyword>
<organism evidence="1 2">
    <name type="scientific">Paenibacillus naphthalenovorans</name>
    <dbReference type="NCBI Taxonomy" id="162209"/>
    <lineage>
        <taxon>Bacteria</taxon>
        <taxon>Bacillati</taxon>
        <taxon>Bacillota</taxon>
        <taxon>Bacilli</taxon>
        <taxon>Bacillales</taxon>
        <taxon>Paenibacillaceae</taxon>
        <taxon>Paenibacillus</taxon>
    </lineage>
</organism>
<dbReference type="AlphaFoldDB" id="A0A0U2W0F2"/>
<dbReference type="RefSeq" id="WP_145862507.1">
    <property type="nucleotide sequence ID" value="NZ_CP013652.1"/>
</dbReference>
<proteinExistence type="predicted"/>
<gene>
    <name evidence="1" type="ORF">IJ22_16120</name>
</gene>
<reference evidence="2" key="1">
    <citation type="submission" date="2015-12" db="EMBL/GenBank/DDBJ databases">
        <title>Complete genome sequences of two moderately thermophilic Paenibacillus species.</title>
        <authorList>
            <person name="Butler R.III."/>
            <person name="Wang J."/>
            <person name="Stark B.C."/>
            <person name="Pombert J.-F."/>
        </authorList>
    </citation>
    <scope>NUCLEOTIDE SEQUENCE [LARGE SCALE GENOMIC DNA]</scope>
    <source>
        <strain evidence="2">32O-Y</strain>
    </source>
</reference>
<sequence>MSQKDKRDQLKQIIPLNLHLPILKRHVLKIGLGCLFDGMTLRCLNEFVPLYWGDIPACPLLIPPRAWET</sequence>
<accession>A0A0U2W0F2</accession>
<dbReference type="KEGG" id="pnp:IJ22_16120"/>
<protein>
    <submittedName>
        <fullName evidence="1">Uncharacterized protein</fullName>
    </submittedName>
</protein>